<feature type="domain" description="ABC3 transporter permease C-terminal" evidence="14">
    <location>
        <begin position="185"/>
        <end position="304"/>
    </location>
</feature>
<evidence type="ECO:0000256" key="1">
    <source>
        <dbReference type="ARBA" id="ARBA00003552"/>
    </source>
</evidence>
<evidence type="ECO:0000256" key="10">
    <source>
        <dbReference type="ARBA" id="ARBA00023136"/>
    </source>
</evidence>
<evidence type="ECO:0000256" key="13">
    <source>
        <dbReference type="SAM" id="Phobius"/>
    </source>
</evidence>
<evidence type="ECO:0000256" key="3">
    <source>
        <dbReference type="ARBA" id="ARBA00007379"/>
    </source>
</evidence>
<evidence type="ECO:0000256" key="5">
    <source>
        <dbReference type="ARBA" id="ARBA00021907"/>
    </source>
</evidence>
<proteinExistence type="inferred from homology"/>
<evidence type="ECO:0000256" key="6">
    <source>
        <dbReference type="ARBA" id="ARBA00022475"/>
    </source>
</evidence>
<evidence type="ECO:0000256" key="8">
    <source>
        <dbReference type="ARBA" id="ARBA00022692"/>
    </source>
</evidence>
<dbReference type="InterPro" id="IPR047929">
    <property type="entry name" value="FtsX_actino"/>
</dbReference>
<evidence type="ECO:0000256" key="12">
    <source>
        <dbReference type="PIRNR" id="PIRNR003097"/>
    </source>
</evidence>
<name>A0A9E7APT3_9ACTO</name>
<keyword evidence="10 12" id="KW-0472">Membrane</keyword>
<dbReference type="KEGG" id="agh:M3I41_06255"/>
<dbReference type="Proteomes" id="UP000830236">
    <property type="component" value="Chromosome"/>
</dbReference>
<dbReference type="AlphaFoldDB" id="A0A9E7APT3"/>
<dbReference type="Pfam" id="PF18075">
    <property type="entry name" value="FtsX_ECD"/>
    <property type="match status" value="1"/>
</dbReference>
<accession>A0A9E7APT3</accession>
<feature type="transmembrane region" description="Helical" evidence="13">
    <location>
        <begin position="276"/>
        <end position="299"/>
    </location>
</feature>
<keyword evidence="11 12" id="KW-0131">Cell cycle</keyword>
<comment type="function">
    <text evidence="1">Part of the ABC transporter FtsEX involved in cellular division.</text>
</comment>
<sequence>MRIRFIFSQVFQGLSRNMAMTVSVILVSFVSLLFVGSSSLLQMQISAMKGAWYDKVEVSIFMCPSSSSQARCPNGEATQAQIASVDSFLRSDSLKPYVKSFQMETKAQAFKNFKAAYGNSPIGRNATEDMMPVSFRVKLVDAKQYQVVAEQFQGRAGVERVVDQRATLEPLFKVMDRASWFAAGLAIVMAVAAFLLIITTIKLSAMSRSKETSIMRLVGASNTFIQLPFMLEGMLAALTGAILAVGVLLLGVHYLINDWLAKSLSITMAFIGTREVLTVAPFLMLGAIVLAGISSMVSLSRYTKV</sequence>
<protein>
    <recommendedName>
        <fullName evidence="5 12">Cell division protein FtsX</fullName>
    </recommendedName>
</protein>
<reference evidence="16" key="1">
    <citation type="submission" date="2022-05" db="EMBL/GenBank/DDBJ databases">
        <title>Using nanopore sequencing to obtain complete genomes from saliva samples.</title>
        <authorList>
            <person name="Baker J.L."/>
        </authorList>
    </citation>
    <scope>NUCLEOTIDE SEQUENCE</scope>
    <source>
        <strain evidence="16">JCVI-JB-Ag32</strain>
    </source>
</reference>
<dbReference type="PANTHER" id="PTHR47755:SF1">
    <property type="entry name" value="CELL DIVISION PROTEIN FTSX"/>
    <property type="match status" value="1"/>
</dbReference>
<dbReference type="Gene3D" id="3.30.70.3040">
    <property type="match status" value="1"/>
</dbReference>
<comment type="subcellular location">
    <subcellularLocation>
        <location evidence="2">Cell membrane</location>
        <topology evidence="2">Multi-pass membrane protein</topology>
    </subcellularLocation>
</comment>
<gene>
    <name evidence="16" type="primary">ftsX</name>
    <name evidence="16" type="ORF">M3I41_06255</name>
</gene>
<comment type="similarity">
    <text evidence="3 12">Belongs to the ABC-4 integral membrane protein family. FtsX subfamily.</text>
</comment>
<evidence type="ECO:0000313" key="17">
    <source>
        <dbReference type="Proteomes" id="UP000830236"/>
    </source>
</evidence>
<evidence type="ECO:0000256" key="7">
    <source>
        <dbReference type="ARBA" id="ARBA00022618"/>
    </source>
</evidence>
<evidence type="ECO:0000256" key="4">
    <source>
        <dbReference type="ARBA" id="ARBA00011160"/>
    </source>
</evidence>
<keyword evidence="6 12" id="KW-1003">Cell membrane</keyword>
<keyword evidence="8 13" id="KW-0812">Transmembrane</keyword>
<dbReference type="GO" id="GO:0051301">
    <property type="term" value="P:cell division"/>
    <property type="evidence" value="ECO:0007669"/>
    <property type="project" value="UniProtKB-KW"/>
</dbReference>
<evidence type="ECO:0000313" key="16">
    <source>
        <dbReference type="EMBL" id="UQF79198.1"/>
    </source>
</evidence>
<comment type="subunit">
    <text evidence="4">Forms a membrane-associated complex with FtsE.</text>
</comment>
<evidence type="ECO:0000256" key="2">
    <source>
        <dbReference type="ARBA" id="ARBA00004651"/>
    </source>
</evidence>
<dbReference type="PIRSF" id="PIRSF003097">
    <property type="entry name" value="FtsX"/>
    <property type="match status" value="1"/>
</dbReference>
<feature type="transmembrane region" description="Helical" evidence="13">
    <location>
        <begin position="235"/>
        <end position="256"/>
    </location>
</feature>
<dbReference type="InterPro" id="IPR003838">
    <property type="entry name" value="ABC3_permease_C"/>
</dbReference>
<dbReference type="GO" id="GO:0005886">
    <property type="term" value="C:plasma membrane"/>
    <property type="evidence" value="ECO:0007669"/>
    <property type="project" value="UniProtKB-SubCell"/>
</dbReference>
<evidence type="ECO:0000259" key="14">
    <source>
        <dbReference type="Pfam" id="PF02687"/>
    </source>
</evidence>
<evidence type="ECO:0000259" key="15">
    <source>
        <dbReference type="Pfam" id="PF18075"/>
    </source>
</evidence>
<organism evidence="16 17">
    <name type="scientific">Actinomyces graevenitzii</name>
    <dbReference type="NCBI Taxonomy" id="55565"/>
    <lineage>
        <taxon>Bacteria</taxon>
        <taxon>Bacillati</taxon>
        <taxon>Actinomycetota</taxon>
        <taxon>Actinomycetes</taxon>
        <taxon>Actinomycetales</taxon>
        <taxon>Actinomycetaceae</taxon>
        <taxon>Actinomyces</taxon>
    </lineage>
</organism>
<dbReference type="NCBIfam" id="NF038346">
    <property type="entry name" value="FtsX_actino"/>
    <property type="match status" value="1"/>
</dbReference>
<keyword evidence="9 13" id="KW-1133">Transmembrane helix</keyword>
<evidence type="ECO:0000256" key="11">
    <source>
        <dbReference type="ARBA" id="ARBA00023306"/>
    </source>
</evidence>
<dbReference type="InterPro" id="IPR004513">
    <property type="entry name" value="FtsX"/>
</dbReference>
<dbReference type="EMBL" id="CP097095">
    <property type="protein sequence ID" value="UQF79198.1"/>
    <property type="molecule type" value="Genomic_DNA"/>
</dbReference>
<dbReference type="InterPro" id="IPR040690">
    <property type="entry name" value="FtsX_ECD"/>
</dbReference>
<dbReference type="Pfam" id="PF02687">
    <property type="entry name" value="FtsX"/>
    <property type="match status" value="1"/>
</dbReference>
<feature type="domain" description="FtsX extracellular" evidence="15">
    <location>
        <begin position="56"/>
        <end position="161"/>
    </location>
</feature>
<dbReference type="PANTHER" id="PTHR47755">
    <property type="entry name" value="CELL DIVISION PROTEIN FTSX"/>
    <property type="match status" value="1"/>
</dbReference>
<keyword evidence="7 12" id="KW-0132">Cell division</keyword>
<evidence type="ECO:0000256" key="9">
    <source>
        <dbReference type="ARBA" id="ARBA00022989"/>
    </source>
</evidence>
<feature type="transmembrane region" description="Helical" evidence="13">
    <location>
        <begin position="178"/>
        <end position="201"/>
    </location>
</feature>